<evidence type="ECO:0000313" key="10">
    <source>
        <dbReference type="Proteomes" id="UP000268007"/>
    </source>
</evidence>
<proteinExistence type="inferred from homology"/>
<dbReference type="OrthoDB" id="9773087at2"/>
<dbReference type="PANTHER" id="PTHR21299:SF1">
    <property type="entry name" value="PANTOATE--BETA-ALANINE LIGASE"/>
    <property type="match status" value="1"/>
</dbReference>
<dbReference type="UniPathway" id="UPA00028">
    <property type="reaction ID" value="UER00005"/>
</dbReference>
<dbReference type="Gene3D" id="3.30.1300.10">
    <property type="entry name" value="Pantoate-beta-alanine ligase, C-terminal domain"/>
    <property type="match status" value="1"/>
</dbReference>
<evidence type="ECO:0000256" key="8">
    <source>
        <dbReference type="HAMAP-Rule" id="MF_00158"/>
    </source>
</evidence>
<keyword evidence="6 8" id="KW-0067">ATP-binding</keyword>
<keyword evidence="4 8" id="KW-0566">Pantothenate biosynthesis</keyword>
<dbReference type="EC" id="6.3.2.1" evidence="8"/>
<evidence type="ECO:0000313" key="9">
    <source>
        <dbReference type="EMBL" id="RKR81608.1"/>
    </source>
</evidence>
<organism evidence="9 10">
    <name type="scientific">Mucilaginibacter gracilis</name>
    <dbReference type="NCBI Taxonomy" id="423350"/>
    <lineage>
        <taxon>Bacteria</taxon>
        <taxon>Pseudomonadati</taxon>
        <taxon>Bacteroidota</taxon>
        <taxon>Sphingobacteriia</taxon>
        <taxon>Sphingobacteriales</taxon>
        <taxon>Sphingobacteriaceae</taxon>
        <taxon>Mucilaginibacter</taxon>
    </lineage>
</organism>
<keyword evidence="5 8" id="KW-0547">Nucleotide-binding</keyword>
<evidence type="ECO:0000256" key="6">
    <source>
        <dbReference type="ARBA" id="ARBA00022840"/>
    </source>
</evidence>
<dbReference type="HAMAP" id="MF_00158">
    <property type="entry name" value="PanC"/>
    <property type="match status" value="1"/>
</dbReference>
<feature type="binding site" evidence="8">
    <location>
        <position position="153"/>
    </location>
    <ligand>
        <name>(R)-pantoate</name>
        <dbReference type="ChEBI" id="CHEBI:15980"/>
    </ligand>
</feature>
<evidence type="ECO:0000256" key="3">
    <source>
        <dbReference type="ARBA" id="ARBA00022598"/>
    </source>
</evidence>
<evidence type="ECO:0000256" key="1">
    <source>
        <dbReference type="ARBA" id="ARBA00004990"/>
    </source>
</evidence>
<dbReference type="GO" id="GO:0015940">
    <property type="term" value="P:pantothenate biosynthetic process"/>
    <property type="evidence" value="ECO:0007669"/>
    <property type="project" value="UniProtKB-UniRule"/>
</dbReference>
<dbReference type="AlphaFoldDB" id="A0A495IZS1"/>
<dbReference type="GO" id="GO:0005524">
    <property type="term" value="F:ATP binding"/>
    <property type="evidence" value="ECO:0007669"/>
    <property type="project" value="UniProtKB-KW"/>
</dbReference>
<dbReference type="NCBIfam" id="TIGR00018">
    <property type="entry name" value="panC"/>
    <property type="match status" value="1"/>
</dbReference>
<dbReference type="PANTHER" id="PTHR21299">
    <property type="entry name" value="CYTIDYLATE KINASE/PANTOATE-BETA-ALANINE LIGASE"/>
    <property type="match status" value="1"/>
</dbReference>
<feature type="binding site" evidence="8">
    <location>
        <position position="176"/>
    </location>
    <ligand>
        <name>ATP</name>
        <dbReference type="ChEBI" id="CHEBI:30616"/>
    </ligand>
</feature>
<protein>
    <recommendedName>
        <fullName evidence="8">Pantothenate synthetase</fullName>
        <shortName evidence="8">PS</shortName>
        <ecNumber evidence="8">6.3.2.1</ecNumber>
    </recommendedName>
    <alternativeName>
        <fullName evidence="8">Pantoate--beta-alanine ligase</fullName>
    </alternativeName>
    <alternativeName>
        <fullName evidence="8">Pantoate-activating enzyme</fullName>
    </alternativeName>
</protein>
<dbReference type="GO" id="GO:0004592">
    <property type="term" value="F:pantoate-beta-alanine ligase activity"/>
    <property type="evidence" value="ECO:0007669"/>
    <property type="project" value="UniProtKB-UniRule"/>
</dbReference>
<reference evidence="9 10" key="1">
    <citation type="submission" date="2018-10" db="EMBL/GenBank/DDBJ databases">
        <title>Genomic Encyclopedia of Archaeal and Bacterial Type Strains, Phase II (KMG-II): from individual species to whole genera.</title>
        <authorList>
            <person name="Goeker M."/>
        </authorList>
    </citation>
    <scope>NUCLEOTIDE SEQUENCE [LARGE SCALE GENOMIC DNA]</scope>
    <source>
        <strain evidence="9 10">DSM 18602</strain>
    </source>
</reference>
<keyword evidence="8" id="KW-0963">Cytoplasm</keyword>
<feature type="active site" description="Proton donor" evidence="8">
    <location>
        <position position="37"/>
    </location>
</feature>
<comment type="function">
    <text evidence="8">Catalyzes the condensation of pantoate with beta-alanine in an ATP-dependent reaction via a pantoyl-adenylate intermediate.</text>
</comment>
<dbReference type="Proteomes" id="UP000268007">
    <property type="component" value="Unassembled WGS sequence"/>
</dbReference>
<dbReference type="RefSeq" id="WP_121197296.1">
    <property type="nucleotide sequence ID" value="NZ_RBKU01000001.1"/>
</dbReference>
<dbReference type="GO" id="GO:0005829">
    <property type="term" value="C:cytosol"/>
    <property type="evidence" value="ECO:0007669"/>
    <property type="project" value="TreeGrafter"/>
</dbReference>
<keyword evidence="10" id="KW-1185">Reference proteome</keyword>
<evidence type="ECO:0000256" key="2">
    <source>
        <dbReference type="ARBA" id="ARBA00009256"/>
    </source>
</evidence>
<evidence type="ECO:0000256" key="7">
    <source>
        <dbReference type="ARBA" id="ARBA00048258"/>
    </source>
</evidence>
<feature type="binding site" evidence="8">
    <location>
        <position position="61"/>
    </location>
    <ligand>
        <name>beta-alanine</name>
        <dbReference type="ChEBI" id="CHEBI:57966"/>
    </ligand>
</feature>
<dbReference type="Pfam" id="PF02569">
    <property type="entry name" value="Pantoate_ligase"/>
    <property type="match status" value="1"/>
</dbReference>
<dbReference type="InterPro" id="IPR014729">
    <property type="entry name" value="Rossmann-like_a/b/a_fold"/>
</dbReference>
<gene>
    <name evidence="8" type="primary">panC</name>
    <name evidence="9" type="ORF">BDD43_1758</name>
</gene>
<comment type="subunit">
    <text evidence="8">Homodimer.</text>
</comment>
<feature type="binding site" evidence="8">
    <location>
        <position position="61"/>
    </location>
    <ligand>
        <name>(R)-pantoate</name>
        <dbReference type="ChEBI" id="CHEBI:15980"/>
    </ligand>
</feature>
<name>A0A495IZS1_9SPHI</name>
<comment type="similarity">
    <text evidence="2 8">Belongs to the pantothenate synthetase family.</text>
</comment>
<comment type="catalytic activity">
    <reaction evidence="7 8">
        <text>(R)-pantoate + beta-alanine + ATP = (R)-pantothenate + AMP + diphosphate + H(+)</text>
        <dbReference type="Rhea" id="RHEA:10912"/>
        <dbReference type="ChEBI" id="CHEBI:15378"/>
        <dbReference type="ChEBI" id="CHEBI:15980"/>
        <dbReference type="ChEBI" id="CHEBI:29032"/>
        <dbReference type="ChEBI" id="CHEBI:30616"/>
        <dbReference type="ChEBI" id="CHEBI:33019"/>
        <dbReference type="ChEBI" id="CHEBI:57966"/>
        <dbReference type="ChEBI" id="CHEBI:456215"/>
        <dbReference type="EC" id="6.3.2.1"/>
    </reaction>
</comment>
<accession>A0A495IZS1</accession>
<sequence length="279" mass="31291">MKIFNTKNSLQNYLSQMHAPGKKVGLVPTMGALHNGHLSLLAEARIYCDEVVCSIFVNPTQFTDPKDLEKYPRPIERDIDMLTAAGCDVLFNPAVNEMYSPGETWHLDIGPIENLLEGKYRPGHYQGVTQVVFKLFDMIKPQYAFFGQKDYQQVKVITRMVQLLNMPVKLVMCPIVREPGGLAMSSRNVHLSAQARDHSLILSQTLTLVKQQFDAGRPLDDLRQLAANQINQNQNIQLDYFEIADAETLLPALDASQNLVALVAAKIGNIRLIDNVMLN</sequence>
<evidence type="ECO:0000256" key="4">
    <source>
        <dbReference type="ARBA" id="ARBA00022655"/>
    </source>
</evidence>
<dbReference type="InterPro" id="IPR042176">
    <property type="entry name" value="Pantoate_ligase_C"/>
</dbReference>
<keyword evidence="3 8" id="KW-0436">Ligase</keyword>
<dbReference type="InterPro" id="IPR003721">
    <property type="entry name" value="Pantoate_ligase"/>
</dbReference>
<dbReference type="EMBL" id="RBKU01000001">
    <property type="protein sequence ID" value="RKR81608.1"/>
    <property type="molecule type" value="Genomic_DNA"/>
</dbReference>
<feature type="binding site" evidence="8">
    <location>
        <begin position="147"/>
        <end position="150"/>
    </location>
    <ligand>
        <name>ATP</name>
        <dbReference type="ChEBI" id="CHEBI:30616"/>
    </ligand>
</feature>
<feature type="binding site" evidence="8">
    <location>
        <begin position="30"/>
        <end position="37"/>
    </location>
    <ligand>
        <name>ATP</name>
        <dbReference type="ChEBI" id="CHEBI:30616"/>
    </ligand>
</feature>
<dbReference type="CDD" id="cd00560">
    <property type="entry name" value="PanC"/>
    <property type="match status" value="1"/>
</dbReference>
<evidence type="ECO:0000256" key="5">
    <source>
        <dbReference type="ARBA" id="ARBA00022741"/>
    </source>
</evidence>
<feature type="binding site" evidence="8">
    <location>
        <begin position="184"/>
        <end position="187"/>
    </location>
    <ligand>
        <name>ATP</name>
        <dbReference type="ChEBI" id="CHEBI:30616"/>
    </ligand>
</feature>
<comment type="miscellaneous">
    <text evidence="8">The reaction proceeds by a bi uni uni bi ping pong mechanism.</text>
</comment>
<comment type="pathway">
    <text evidence="1 8">Cofactor biosynthesis; (R)-pantothenate biosynthesis; (R)-pantothenate from (R)-pantoate and beta-alanine: step 1/1.</text>
</comment>
<comment type="caution">
    <text evidence="9">The sequence shown here is derived from an EMBL/GenBank/DDBJ whole genome shotgun (WGS) entry which is preliminary data.</text>
</comment>
<dbReference type="Gene3D" id="3.40.50.620">
    <property type="entry name" value="HUPs"/>
    <property type="match status" value="1"/>
</dbReference>
<dbReference type="SUPFAM" id="SSF52374">
    <property type="entry name" value="Nucleotidylyl transferase"/>
    <property type="match status" value="1"/>
</dbReference>
<comment type="subcellular location">
    <subcellularLocation>
        <location evidence="8">Cytoplasm</location>
    </subcellularLocation>
</comment>